<proteinExistence type="predicted"/>
<sequence length="105" mass="12152">MRLVPDYRSEFFEKMLGKGDLLANYSRSVFKKTGRKEVTHAVWQENVGHFQINHWFNLRPHPSFGSPLDGSTTIYEIVANDFDLASQKRVMESWIWGEPGNGDHP</sequence>
<dbReference type="HOGENOM" id="CLU_2231363_0_0_5"/>
<dbReference type="RefSeq" id="WP_011082996.1">
    <property type="nucleotide sequence ID" value="NC_004463.1"/>
</dbReference>
<dbReference type="EnsemblBacteria" id="BAC45429">
    <property type="protein sequence ID" value="BAC45429"/>
    <property type="gene ID" value="BAC45429"/>
</dbReference>
<evidence type="ECO:0000313" key="2">
    <source>
        <dbReference type="Proteomes" id="UP000002526"/>
    </source>
</evidence>
<dbReference type="Proteomes" id="UP000002526">
    <property type="component" value="Chromosome"/>
</dbReference>
<keyword evidence="2" id="KW-1185">Reference proteome</keyword>
<gene>
    <name evidence="1" type="ordered locus">blr0164</name>
</gene>
<name>Q89XZ1_BRADU</name>
<organism evidence="1 2">
    <name type="scientific">Bradyrhizobium diazoefficiens (strain JCM 10833 / BCRC 13528 / IAM 13628 / NBRC 14792 / USDA 110)</name>
    <dbReference type="NCBI Taxonomy" id="224911"/>
    <lineage>
        <taxon>Bacteria</taxon>
        <taxon>Pseudomonadati</taxon>
        <taxon>Pseudomonadota</taxon>
        <taxon>Alphaproteobacteria</taxon>
        <taxon>Hyphomicrobiales</taxon>
        <taxon>Nitrobacteraceae</taxon>
        <taxon>Bradyrhizobium</taxon>
    </lineage>
</organism>
<reference evidence="2" key="1">
    <citation type="journal article" date="2002" name="DNA Res.">
        <title>Complete genomic sequence of nitrogen-fixing symbiotic bacterium Bradyrhizobium japonicum USDA110.</title>
        <authorList>
            <person name="Kaneko T."/>
            <person name="Nakamura Y."/>
            <person name="Sato S."/>
            <person name="Minamisawa K."/>
            <person name="Uchiumi T."/>
            <person name="Sasamoto S."/>
            <person name="Watanabe A."/>
            <person name="Idesawa K."/>
            <person name="Iriguchi M."/>
            <person name="Kawashima K."/>
            <person name="Kohara M."/>
            <person name="Matsumoto M."/>
            <person name="Shimpo S."/>
            <person name="Tsuruoka H."/>
            <person name="Wada T."/>
            <person name="Yamada M."/>
            <person name="Tabata S."/>
        </authorList>
    </citation>
    <scope>NUCLEOTIDE SEQUENCE [LARGE SCALE GENOMIC DNA]</scope>
    <source>
        <strain evidence="2">JCM 10833 / BCRC 13528 / IAM 13628 / NBRC 14792 / USDA 110</strain>
    </source>
</reference>
<accession>Q89XZ1</accession>
<evidence type="ECO:0000313" key="1">
    <source>
        <dbReference type="EMBL" id="BAC45429.1"/>
    </source>
</evidence>
<dbReference type="EMBL" id="BA000040">
    <property type="protein sequence ID" value="BAC45429.1"/>
    <property type="molecule type" value="Genomic_DNA"/>
</dbReference>
<dbReference type="InParanoid" id="Q89XZ1"/>
<dbReference type="AlphaFoldDB" id="Q89XZ1"/>
<dbReference type="KEGG" id="bja:blr0164"/>
<protein>
    <submittedName>
        <fullName evidence="1">Blr0164 protein</fullName>
    </submittedName>
</protein>